<evidence type="ECO:0000256" key="1">
    <source>
        <dbReference type="SAM" id="SignalP"/>
    </source>
</evidence>
<dbReference type="PROSITE" id="PS51257">
    <property type="entry name" value="PROKAR_LIPOPROTEIN"/>
    <property type="match status" value="1"/>
</dbReference>
<sequence>MKWFYLVGLLLLGVLSCKADENDLQDITKDSDSDEEFYTELKDLFEKKCKSVGGDNAIKNLTTVVEGLKICITDQLPADASKFKELADSGSSEDLCTDKRKVIRDCFNDLVHVWEDCSVPEEQYVAGFFLDSVDSLLDYICADDGAIILSLINDDTIDCVFSLAEQENATDVCTNEFKVLNDDTPDDIIITKSELCHDLKTAQECYGKYLEEQCPKATALSEAFVGALKAISSPCNKRRRRYLFNL</sequence>
<reference evidence="2" key="1">
    <citation type="submission" date="2019-08" db="EMBL/GenBank/DDBJ databases">
        <title>The genome of the North American firefly Photinus pyralis.</title>
        <authorList>
            <consortium name="Photinus pyralis genome working group"/>
            <person name="Fallon T.R."/>
            <person name="Sander Lower S.E."/>
            <person name="Weng J.-K."/>
        </authorList>
    </citation>
    <scope>NUCLEOTIDE SEQUENCE</scope>
    <source>
        <strain evidence="2">TRF0915ILg1</strain>
        <tissue evidence="2">Whole body</tissue>
    </source>
</reference>
<feature type="signal peptide" evidence="1">
    <location>
        <begin position="1"/>
        <end position="19"/>
    </location>
</feature>
<name>A0A8K0D9N7_IGNLU</name>
<keyword evidence="3" id="KW-1185">Reference proteome</keyword>
<keyword evidence="1" id="KW-0732">Signal</keyword>
<gene>
    <name evidence="2" type="ORF">ILUMI_06952</name>
</gene>
<evidence type="ECO:0000313" key="3">
    <source>
        <dbReference type="Proteomes" id="UP000801492"/>
    </source>
</evidence>
<organism evidence="2 3">
    <name type="scientific">Ignelater luminosus</name>
    <name type="common">Cucubano</name>
    <name type="synonym">Pyrophorus luminosus</name>
    <dbReference type="NCBI Taxonomy" id="2038154"/>
    <lineage>
        <taxon>Eukaryota</taxon>
        <taxon>Metazoa</taxon>
        <taxon>Ecdysozoa</taxon>
        <taxon>Arthropoda</taxon>
        <taxon>Hexapoda</taxon>
        <taxon>Insecta</taxon>
        <taxon>Pterygota</taxon>
        <taxon>Neoptera</taxon>
        <taxon>Endopterygota</taxon>
        <taxon>Coleoptera</taxon>
        <taxon>Polyphaga</taxon>
        <taxon>Elateriformia</taxon>
        <taxon>Elateroidea</taxon>
        <taxon>Elateridae</taxon>
        <taxon>Agrypninae</taxon>
        <taxon>Pyrophorini</taxon>
        <taxon>Ignelater</taxon>
    </lineage>
</organism>
<dbReference type="PANTHER" id="PTHR20997:SF2">
    <property type="entry name" value="EG:BACR42I17.2 PROTEIN-RELATED"/>
    <property type="match status" value="1"/>
</dbReference>
<dbReference type="EMBL" id="VTPC01002965">
    <property type="protein sequence ID" value="KAF2899223.1"/>
    <property type="molecule type" value="Genomic_DNA"/>
</dbReference>
<proteinExistence type="predicted"/>
<dbReference type="AlphaFoldDB" id="A0A8K0D9N7"/>
<dbReference type="Pfam" id="PF07165">
    <property type="entry name" value="DUF1397"/>
    <property type="match status" value="1"/>
</dbReference>
<accession>A0A8K0D9N7</accession>
<feature type="chain" id="PRO_5035463088" evidence="1">
    <location>
        <begin position="20"/>
        <end position="246"/>
    </location>
</feature>
<dbReference type="Proteomes" id="UP000801492">
    <property type="component" value="Unassembled WGS sequence"/>
</dbReference>
<evidence type="ECO:0000313" key="2">
    <source>
        <dbReference type="EMBL" id="KAF2899223.1"/>
    </source>
</evidence>
<dbReference type="OrthoDB" id="6760427at2759"/>
<protein>
    <submittedName>
        <fullName evidence="2">Uncharacterized protein</fullName>
    </submittedName>
</protein>
<dbReference type="PANTHER" id="PTHR20997">
    <property type="entry name" value="EG:BACR42I17.2 PROTEIN-RELATED"/>
    <property type="match status" value="1"/>
</dbReference>
<dbReference type="InterPro" id="IPR009832">
    <property type="entry name" value="DUF1397"/>
</dbReference>
<comment type="caution">
    <text evidence="2">The sequence shown here is derived from an EMBL/GenBank/DDBJ whole genome shotgun (WGS) entry which is preliminary data.</text>
</comment>